<dbReference type="EMBL" id="CAJHCQ010000002">
    <property type="protein sequence ID" value="CAD6519549.1"/>
    <property type="molecule type" value="Genomic_DNA"/>
</dbReference>
<organism evidence="3 4">
    <name type="scientific">Paraburkholderia hiiakae</name>
    <dbReference type="NCBI Taxonomy" id="1081782"/>
    <lineage>
        <taxon>Bacteria</taxon>
        <taxon>Pseudomonadati</taxon>
        <taxon>Pseudomonadota</taxon>
        <taxon>Betaproteobacteria</taxon>
        <taxon>Burkholderiales</taxon>
        <taxon>Burkholderiaceae</taxon>
        <taxon>Paraburkholderia</taxon>
    </lineage>
</organism>
<evidence type="ECO:0008006" key="5">
    <source>
        <dbReference type="Google" id="ProtNLM"/>
    </source>
</evidence>
<dbReference type="Pfam" id="PF13663">
    <property type="entry name" value="DUF4148"/>
    <property type="match status" value="1"/>
</dbReference>
<comment type="caution">
    <text evidence="3">The sequence shown here is derived from an EMBL/GenBank/DDBJ whole genome shotgun (WGS) entry which is preliminary data.</text>
</comment>
<gene>
    <name evidence="3" type="ORF">LMG27952_01161</name>
</gene>
<protein>
    <recommendedName>
        <fullName evidence="5">DUF4148 domain-containing protein</fullName>
    </recommendedName>
</protein>
<sequence length="115" mass="11765">MKALKLLALAALAAAPVLSFAQSNEPVTRAQVRAELVQLQKAGYNPAADETQYPRNIQAALARVEASQVAQQATSSSYGGVAGASSASGAPHRDANAARAPQDDIPGLGPIYAHS</sequence>
<name>A0ABM8NE55_9BURK</name>
<dbReference type="InterPro" id="IPR025421">
    <property type="entry name" value="DUF4148"/>
</dbReference>
<evidence type="ECO:0000313" key="4">
    <source>
        <dbReference type="Proteomes" id="UP000656319"/>
    </source>
</evidence>
<proteinExistence type="predicted"/>
<feature type="compositionally biased region" description="Low complexity" evidence="1">
    <location>
        <begin position="78"/>
        <end position="90"/>
    </location>
</feature>
<dbReference type="RefSeq" id="WP_201694923.1">
    <property type="nucleotide sequence ID" value="NZ_CAJHCQ010000002.1"/>
</dbReference>
<feature type="region of interest" description="Disordered" evidence="1">
    <location>
        <begin position="78"/>
        <end position="115"/>
    </location>
</feature>
<accession>A0ABM8NE55</accession>
<evidence type="ECO:0000313" key="3">
    <source>
        <dbReference type="EMBL" id="CAD6519549.1"/>
    </source>
</evidence>
<evidence type="ECO:0000256" key="2">
    <source>
        <dbReference type="SAM" id="SignalP"/>
    </source>
</evidence>
<feature type="signal peptide" evidence="2">
    <location>
        <begin position="1"/>
        <end position="21"/>
    </location>
</feature>
<evidence type="ECO:0000256" key="1">
    <source>
        <dbReference type="SAM" id="MobiDB-lite"/>
    </source>
</evidence>
<keyword evidence="2" id="KW-0732">Signal</keyword>
<feature type="chain" id="PRO_5045351325" description="DUF4148 domain-containing protein" evidence="2">
    <location>
        <begin position="22"/>
        <end position="115"/>
    </location>
</feature>
<reference evidence="3 4" key="1">
    <citation type="submission" date="2020-10" db="EMBL/GenBank/DDBJ databases">
        <authorList>
            <person name="Peeters C."/>
        </authorList>
    </citation>
    <scope>NUCLEOTIDE SEQUENCE [LARGE SCALE GENOMIC DNA]</scope>
    <source>
        <strain evidence="3 4">LMG 27952</strain>
    </source>
</reference>
<dbReference type="Proteomes" id="UP000656319">
    <property type="component" value="Unassembled WGS sequence"/>
</dbReference>
<keyword evidence="4" id="KW-1185">Reference proteome</keyword>